<gene>
    <name evidence="1" type="ORF">AVEN_227563_1</name>
</gene>
<dbReference type="AlphaFoldDB" id="A0A4Y2C5L3"/>
<organism evidence="1 2">
    <name type="scientific">Araneus ventricosus</name>
    <name type="common">Orbweaver spider</name>
    <name type="synonym">Epeira ventricosa</name>
    <dbReference type="NCBI Taxonomy" id="182803"/>
    <lineage>
        <taxon>Eukaryota</taxon>
        <taxon>Metazoa</taxon>
        <taxon>Ecdysozoa</taxon>
        <taxon>Arthropoda</taxon>
        <taxon>Chelicerata</taxon>
        <taxon>Arachnida</taxon>
        <taxon>Araneae</taxon>
        <taxon>Araneomorphae</taxon>
        <taxon>Entelegynae</taxon>
        <taxon>Araneoidea</taxon>
        <taxon>Araneidae</taxon>
        <taxon>Araneus</taxon>
    </lineage>
</organism>
<name>A0A4Y2C5L3_ARAVE</name>
<keyword evidence="2" id="KW-1185">Reference proteome</keyword>
<sequence>MHLADLPSRGCSASYVNASRWWDGPEWLYLSPEEWSKEDFSADEKEVALEKKKKIVSSLINLNASDLVLTCFSSYCKTIRFVAWICRIVYNCKHQNKEKDEITVSEINEAQNLLIRLIQCESFHGIEDNGSQVLIHSLIMGSSELKRLYFKEMIHLNSELLLFCQVIILLEEVCKNVNPPALPLPGDRVQDTSVFQITGIDYAGPILLREYQKAWICLFTCAVYRCVHLEMVTSLTTDTFLQAFHHFVARHGKPSIIYTDNGTNIIRACNAIASIDFNKVSRQGADERIIWKFILPEPRGGVAGTDGESRRVRVKVQNGEVIREIQNLYPLELSSTEELPSKFNQNCRYENISPEQTPFDDAPVKSDGTIPADIKLPTITKSGSTVRIPRRLDL</sequence>
<reference evidence="1 2" key="1">
    <citation type="journal article" date="2019" name="Sci. Rep.">
        <title>Orb-weaving spider Araneus ventricosus genome elucidates the spidroin gene catalogue.</title>
        <authorList>
            <person name="Kono N."/>
            <person name="Nakamura H."/>
            <person name="Ohtoshi R."/>
            <person name="Moran D.A.P."/>
            <person name="Shinohara A."/>
            <person name="Yoshida Y."/>
            <person name="Fujiwara M."/>
            <person name="Mori M."/>
            <person name="Tomita M."/>
            <person name="Arakawa K."/>
        </authorList>
    </citation>
    <scope>NUCLEOTIDE SEQUENCE [LARGE SCALE GENOMIC DNA]</scope>
</reference>
<accession>A0A4Y2C5L3</accession>
<dbReference type="GO" id="GO:0003676">
    <property type="term" value="F:nucleic acid binding"/>
    <property type="evidence" value="ECO:0007669"/>
    <property type="project" value="InterPro"/>
</dbReference>
<dbReference type="Proteomes" id="UP000499080">
    <property type="component" value="Unassembled WGS sequence"/>
</dbReference>
<comment type="caution">
    <text evidence="1">The sequence shown here is derived from an EMBL/GenBank/DDBJ whole genome shotgun (WGS) entry which is preliminary data.</text>
</comment>
<evidence type="ECO:0008006" key="3">
    <source>
        <dbReference type="Google" id="ProtNLM"/>
    </source>
</evidence>
<dbReference type="EMBL" id="BGPR01000144">
    <property type="protein sequence ID" value="GBL99065.1"/>
    <property type="molecule type" value="Genomic_DNA"/>
</dbReference>
<dbReference type="SUPFAM" id="SSF53098">
    <property type="entry name" value="Ribonuclease H-like"/>
    <property type="match status" value="1"/>
</dbReference>
<dbReference type="PANTHER" id="PTHR47331">
    <property type="entry name" value="PHD-TYPE DOMAIN-CONTAINING PROTEIN"/>
    <property type="match status" value="1"/>
</dbReference>
<dbReference type="PANTHER" id="PTHR47331:SF2">
    <property type="match status" value="1"/>
</dbReference>
<evidence type="ECO:0000313" key="2">
    <source>
        <dbReference type="Proteomes" id="UP000499080"/>
    </source>
</evidence>
<dbReference type="InterPro" id="IPR012337">
    <property type="entry name" value="RNaseH-like_sf"/>
</dbReference>
<dbReference type="OrthoDB" id="6436017at2759"/>
<dbReference type="InterPro" id="IPR036397">
    <property type="entry name" value="RNaseH_sf"/>
</dbReference>
<protein>
    <recommendedName>
        <fullName evidence="3">Integrase catalytic domain-containing protein</fullName>
    </recommendedName>
</protein>
<proteinExistence type="predicted"/>
<dbReference type="Gene3D" id="3.30.420.10">
    <property type="entry name" value="Ribonuclease H-like superfamily/Ribonuclease H"/>
    <property type="match status" value="1"/>
</dbReference>
<evidence type="ECO:0000313" key="1">
    <source>
        <dbReference type="EMBL" id="GBL99065.1"/>
    </source>
</evidence>